<name>A0A438D7P3_VITVI</name>
<dbReference type="AlphaFoldDB" id="A0A438D7P3"/>
<evidence type="ECO:0008006" key="4">
    <source>
        <dbReference type="Google" id="ProtNLM"/>
    </source>
</evidence>
<gene>
    <name evidence="2" type="ORF">CK203_105797</name>
</gene>
<protein>
    <recommendedName>
        <fullName evidence="4">Protein PAT1-like</fullName>
    </recommendedName>
</protein>
<accession>A0A438D7P3</accession>
<dbReference type="InterPro" id="IPR039900">
    <property type="entry name" value="Pat1-like"/>
</dbReference>
<feature type="region of interest" description="Disordered" evidence="1">
    <location>
        <begin position="113"/>
        <end position="139"/>
    </location>
</feature>
<evidence type="ECO:0000313" key="3">
    <source>
        <dbReference type="Proteomes" id="UP000288805"/>
    </source>
</evidence>
<dbReference type="GO" id="GO:0000290">
    <property type="term" value="P:deadenylation-dependent decapping of nuclear-transcribed mRNA"/>
    <property type="evidence" value="ECO:0007669"/>
    <property type="project" value="InterPro"/>
</dbReference>
<dbReference type="EMBL" id="QGNW01001753">
    <property type="protein sequence ID" value="RVW31475.1"/>
    <property type="molecule type" value="Genomic_DNA"/>
</dbReference>
<evidence type="ECO:0000313" key="2">
    <source>
        <dbReference type="EMBL" id="RVW31475.1"/>
    </source>
</evidence>
<evidence type="ECO:0000256" key="1">
    <source>
        <dbReference type="SAM" id="MobiDB-lite"/>
    </source>
</evidence>
<reference evidence="2 3" key="1">
    <citation type="journal article" date="2018" name="PLoS Genet.">
        <title>Population sequencing reveals clonal diversity and ancestral inbreeding in the grapevine cultivar Chardonnay.</title>
        <authorList>
            <person name="Roach M.J."/>
            <person name="Johnson D.L."/>
            <person name="Bohlmann J."/>
            <person name="van Vuuren H.J."/>
            <person name="Jones S.J."/>
            <person name="Pretorius I.S."/>
            <person name="Schmidt S.A."/>
            <person name="Borneman A.R."/>
        </authorList>
    </citation>
    <scope>NUCLEOTIDE SEQUENCE [LARGE SCALE GENOMIC DNA]</scope>
    <source>
        <strain evidence="3">cv. Chardonnay</strain>
        <tissue evidence="2">Leaf</tissue>
    </source>
</reference>
<feature type="region of interest" description="Disordered" evidence="1">
    <location>
        <begin position="65"/>
        <end position="94"/>
    </location>
</feature>
<dbReference type="PANTHER" id="PTHR21551:SF24">
    <property type="entry name" value="PROTEIN PAT1 HOMOLOG 2"/>
    <property type="match status" value="1"/>
</dbReference>
<proteinExistence type="predicted"/>
<comment type="caution">
    <text evidence="2">The sequence shown here is derived from an EMBL/GenBank/DDBJ whole genome shotgun (WGS) entry which is preliminary data.</text>
</comment>
<dbReference type="PANTHER" id="PTHR21551">
    <property type="entry name" value="TOPOISOMERASE II-ASSOCIATED PROTEIN PAT1"/>
    <property type="match status" value="1"/>
</dbReference>
<feature type="compositionally biased region" description="Polar residues" evidence="1">
    <location>
        <begin position="118"/>
        <end position="136"/>
    </location>
</feature>
<sequence length="411" mass="45324">MRFSHQASDSSSQKSDNGLVQFRSKYMTADEIESILRMQHAATHSNDPYIDDYYHQARLAKKSAESRLKHHFYPSHLKDLPTRGRNNTEQHSHLPVDALGRIAFSSIRRPRPLLEVDSPSSGSNDGSTEQNVTSPQDGGIQLRRKRQMLLEGLAASLQLVDPLGKSGHAVGLAPNDDLVFLRLVSLPKGRKLLFRYIQLLFPGGELARIVCMAIFRHLRFLFGGLPSDKGAAETTIDLAKTVSTCVNGMDLRALSACLVAVVCSSEQPPLRPLGSPAGDGASIILKSVLERATELLTDPHVAGKCSMPNRALWQASFDEFFSLLTKYCLSKYETIIQSIFSQTQPGTEIISSESTRAISREMPVELLRASLPHTDEHQRKLLLDFAQRSMPITGFNTRGSSGQVTSESVRG</sequence>
<feature type="compositionally biased region" description="Basic and acidic residues" evidence="1">
    <location>
        <begin position="76"/>
        <end position="94"/>
    </location>
</feature>
<organism evidence="2 3">
    <name type="scientific">Vitis vinifera</name>
    <name type="common">Grape</name>
    <dbReference type="NCBI Taxonomy" id="29760"/>
    <lineage>
        <taxon>Eukaryota</taxon>
        <taxon>Viridiplantae</taxon>
        <taxon>Streptophyta</taxon>
        <taxon>Embryophyta</taxon>
        <taxon>Tracheophyta</taxon>
        <taxon>Spermatophyta</taxon>
        <taxon>Magnoliopsida</taxon>
        <taxon>eudicotyledons</taxon>
        <taxon>Gunneridae</taxon>
        <taxon>Pentapetalae</taxon>
        <taxon>rosids</taxon>
        <taxon>Vitales</taxon>
        <taxon>Vitaceae</taxon>
        <taxon>Viteae</taxon>
        <taxon>Vitis</taxon>
    </lineage>
</organism>
<dbReference type="Proteomes" id="UP000288805">
    <property type="component" value="Unassembled WGS sequence"/>
</dbReference>